<accession>A0A4P9WLE7</accession>
<reference evidence="2" key="1">
    <citation type="journal article" date="2018" name="Nat. Microbiol.">
        <title>Leveraging single-cell genomics to expand the fungal tree of life.</title>
        <authorList>
            <person name="Ahrendt S.R."/>
            <person name="Quandt C.A."/>
            <person name="Ciobanu D."/>
            <person name="Clum A."/>
            <person name="Salamov A."/>
            <person name="Andreopoulos B."/>
            <person name="Cheng J.F."/>
            <person name="Woyke T."/>
            <person name="Pelin A."/>
            <person name="Henrissat B."/>
            <person name="Reynolds N.K."/>
            <person name="Benny G.L."/>
            <person name="Smith M.E."/>
            <person name="James T.Y."/>
            <person name="Grigoriev I.V."/>
        </authorList>
    </citation>
    <scope>NUCLEOTIDE SEQUENCE [LARGE SCALE GENOMIC DNA]</scope>
</reference>
<name>A0A4P9WLE7_9FUNG</name>
<dbReference type="Proteomes" id="UP000269721">
    <property type="component" value="Unassembled WGS sequence"/>
</dbReference>
<proteinExistence type="predicted"/>
<evidence type="ECO:0000313" key="2">
    <source>
        <dbReference type="Proteomes" id="UP000269721"/>
    </source>
</evidence>
<keyword evidence="2" id="KW-1185">Reference proteome</keyword>
<organism evidence="1 2">
    <name type="scientific">Blyttiomyces helicus</name>
    <dbReference type="NCBI Taxonomy" id="388810"/>
    <lineage>
        <taxon>Eukaryota</taxon>
        <taxon>Fungi</taxon>
        <taxon>Fungi incertae sedis</taxon>
        <taxon>Chytridiomycota</taxon>
        <taxon>Chytridiomycota incertae sedis</taxon>
        <taxon>Chytridiomycetes</taxon>
        <taxon>Chytridiomycetes incertae sedis</taxon>
        <taxon>Blyttiomyces</taxon>
    </lineage>
</organism>
<dbReference type="AlphaFoldDB" id="A0A4P9WLE7"/>
<dbReference type="EMBL" id="KZ994831">
    <property type="protein sequence ID" value="RKO91950.1"/>
    <property type="molecule type" value="Genomic_DNA"/>
</dbReference>
<protein>
    <submittedName>
        <fullName evidence="1">Uncharacterized protein</fullName>
    </submittedName>
</protein>
<sequence length="209" mass="22986">MVNGSGIPAAAALEEEEASLVAFVLVTIQIWASSQRAENIPAIAPFDRILPIEVWLQSLSTFKHEDRQFALWGINDLDGRNHALIDEYLAFCELLFPAASARSDPEFTIFRESCGVEPRDRNPLLQPAPLWEPQVQQPHAPASTRVGLLASAASKPGRYRTYVGGDDVGAMHALHGIMLQRCADMLGIEPDALQMEVRKIDKAMRVEGA</sequence>
<gene>
    <name evidence="1" type="ORF">BDK51DRAFT_39567</name>
</gene>
<evidence type="ECO:0000313" key="1">
    <source>
        <dbReference type="EMBL" id="RKO91950.1"/>
    </source>
</evidence>